<keyword evidence="3" id="KW-1185">Reference proteome</keyword>
<evidence type="ECO:0000313" key="2">
    <source>
        <dbReference type="EMBL" id="PRY65007.1"/>
    </source>
</evidence>
<dbReference type="EMBL" id="PVTL01000011">
    <property type="protein sequence ID" value="PRY65007.1"/>
    <property type="molecule type" value="Genomic_DNA"/>
</dbReference>
<proteinExistence type="predicted"/>
<gene>
    <name evidence="2" type="ORF">B0I08_11124</name>
</gene>
<evidence type="ECO:0000313" key="3">
    <source>
        <dbReference type="Proteomes" id="UP000237983"/>
    </source>
</evidence>
<dbReference type="PIRSF" id="PIRSF010260">
    <property type="entry name" value="UCP010260"/>
    <property type="match status" value="1"/>
</dbReference>
<dbReference type="InterPro" id="IPR018960">
    <property type="entry name" value="DUF1990"/>
</dbReference>
<comment type="caution">
    <text evidence="2">The sequence shown here is derived from an EMBL/GenBank/DDBJ whole genome shotgun (WGS) entry which is preliminary data.</text>
</comment>
<organism evidence="2 3">
    <name type="scientific">Glaciihabitans tibetensis</name>
    <dbReference type="NCBI Taxonomy" id="1266600"/>
    <lineage>
        <taxon>Bacteria</taxon>
        <taxon>Bacillati</taxon>
        <taxon>Actinomycetota</taxon>
        <taxon>Actinomycetes</taxon>
        <taxon>Micrococcales</taxon>
        <taxon>Microbacteriaceae</taxon>
        <taxon>Glaciihabitans</taxon>
    </lineage>
</organism>
<dbReference type="AlphaFoldDB" id="A0A2T0V4F4"/>
<name>A0A2T0V4F4_9MICO</name>
<feature type="domain" description="DUF1990" evidence="1">
    <location>
        <begin position="14"/>
        <end position="158"/>
    </location>
</feature>
<dbReference type="Pfam" id="PF09348">
    <property type="entry name" value="DUF1990"/>
    <property type="match status" value="1"/>
</dbReference>
<dbReference type="OrthoDB" id="120660at2"/>
<reference evidence="2 3" key="1">
    <citation type="submission" date="2018-03" db="EMBL/GenBank/DDBJ databases">
        <title>Genomic Encyclopedia of Type Strains, Phase III (KMG-III): the genomes of soil and plant-associated and newly described type strains.</title>
        <authorList>
            <person name="Whitman W."/>
        </authorList>
    </citation>
    <scope>NUCLEOTIDE SEQUENCE [LARGE SCALE GENOMIC DNA]</scope>
    <source>
        <strain evidence="2 3">CGMCC 1.12484</strain>
    </source>
</reference>
<dbReference type="RefSeq" id="WP_106214813.1">
    <property type="nucleotide sequence ID" value="NZ_PVTL01000011.1"/>
</dbReference>
<dbReference type="Proteomes" id="UP000237983">
    <property type="component" value="Unassembled WGS sequence"/>
</dbReference>
<protein>
    <submittedName>
        <fullName evidence="2">Uncharacterized protein (UPF0548 family)</fullName>
    </submittedName>
</protein>
<sequence length="166" mass="18646">MTGFTRRESPTLFGQAPAGYRLTERSRVIGSGDADFTRARDLIWLWRIQTGSRFLPVQMPERVIVGVVSQFRIPFGPLRPMVTCRVFSVVDEPRLAGFAHEAIRGHPQSGWESFLVELGADGDVTLRVRVVSRASAWWMRAAGPAAHVALLLLLRRNLRSLDAHLR</sequence>
<accession>A0A2T0V4F4</accession>
<evidence type="ECO:0000259" key="1">
    <source>
        <dbReference type="Pfam" id="PF09348"/>
    </source>
</evidence>
<dbReference type="InterPro" id="IPR014457">
    <property type="entry name" value="UCP010260"/>
</dbReference>